<keyword evidence="1" id="KW-1185">Reference proteome</keyword>
<dbReference type="AlphaFoldDB" id="A0A1I7W8P9"/>
<evidence type="ECO:0000313" key="1">
    <source>
        <dbReference type="Proteomes" id="UP000095283"/>
    </source>
</evidence>
<reference evidence="2" key="1">
    <citation type="submission" date="2016-11" db="UniProtKB">
        <authorList>
            <consortium name="WormBaseParasite"/>
        </authorList>
    </citation>
    <scope>IDENTIFICATION</scope>
</reference>
<proteinExistence type="predicted"/>
<protein>
    <submittedName>
        <fullName evidence="2">Transmembrane protein</fullName>
    </submittedName>
</protein>
<organism evidence="1 2">
    <name type="scientific">Heterorhabditis bacteriophora</name>
    <name type="common">Entomopathogenic nematode worm</name>
    <dbReference type="NCBI Taxonomy" id="37862"/>
    <lineage>
        <taxon>Eukaryota</taxon>
        <taxon>Metazoa</taxon>
        <taxon>Ecdysozoa</taxon>
        <taxon>Nematoda</taxon>
        <taxon>Chromadorea</taxon>
        <taxon>Rhabditida</taxon>
        <taxon>Rhabditina</taxon>
        <taxon>Rhabditomorpha</taxon>
        <taxon>Strongyloidea</taxon>
        <taxon>Heterorhabditidae</taxon>
        <taxon>Heterorhabditis</taxon>
    </lineage>
</organism>
<sequence length="44" mass="4849">MASRRYEINEEINDGSCTVSNFMFSPFLVHPTDCAATIALLAIV</sequence>
<dbReference type="WBParaSite" id="Hba_00998">
    <property type="protein sequence ID" value="Hba_00998"/>
    <property type="gene ID" value="Hba_00998"/>
</dbReference>
<accession>A0A1I7W8P9</accession>
<evidence type="ECO:0000313" key="2">
    <source>
        <dbReference type="WBParaSite" id="Hba_00998"/>
    </source>
</evidence>
<name>A0A1I7W8P9_HETBA</name>
<dbReference type="Proteomes" id="UP000095283">
    <property type="component" value="Unplaced"/>
</dbReference>